<organism evidence="1 2">
    <name type="scientific">Phytophthora sojae (strain P6497)</name>
    <name type="common">Soybean stem and root rot agent</name>
    <name type="synonym">Phytophthora megasperma f. sp. glycines</name>
    <dbReference type="NCBI Taxonomy" id="1094619"/>
    <lineage>
        <taxon>Eukaryota</taxon>
        <taxon>Sar</taxon>
        <taxon>Stramenopiles</taxon>
        <taxon>Oomycota</taxon>
        <taxon>Peronosporomycetes</taxon>
        <taxon>Peronosporales</taxon>
        <taxon>Peronosporaceae</taxon>
        <taxon>Phytophthora</taxon>
    </lineage>
</organism>
<keyword evidence="2" id="KW-1185">Reference proteome</keyword>
<gene>
    <name evidence="1" type="ORF">PHYSODRAFT_512039</name>
</gene>
<reference evidence="1 2" key="1">
    <citation type="journal article" date="2006" name="Science">
        <title>Phytophthora genome sequences uncover evolutionary origins and mechanisms of pathogenesis.</title>
        <authorList>
            <person name="Tyler B.M."/>
            <person name="Tripathy S."/>
            <person name="Zhang X."/>
            <person name="Dehal P."/>
            <person name="Jiang R.H."/>
            <person name="Aerts A."/>
            <person name="Arredondo F.D."/>
            <person name="Baxter L."/>
            <person name="Bensasson D."/>
            <person name="Beynon J.L."/>
            <person name="Chapman J."/>
            <person name="Damasceno C.M."/>
            <person name="Dorrance A.E."/>
            <person name="Dou D."/>
            <person name="Dickerman A.W."/>
            <person name="Dubchak I.L."/>
            <person name="Garbelotto M."/>
            <person name="Gijzen M."/>
            <person name="Gordon S.G."/>
            <person name="Govers F."/>
            <person name="Grunwald N.J."/>
            <person name="Huang W."/>
            <person name="Ivors K.L."/>
            <person name="Jones R.W."/>
            <person name="Kamoun S."/>
            <person name="Krampis K."/>
            <person name="Lamour K.H."/>
            <person name="Lee M.K."/>
            <person name="McDonald W.H."/>
            <person name="Medina M."/>
            <person name="Meijer H.J."/>
            <person name="Nordberg E.K."/>
            <person name="Maclean D.J."/>
            <person name="Ospina-Giraldo M.D."/>
            <person name="Morris P.F."/>
            <person name="Phuntumart V."/>
            <person name="Putnam N.H."/>
            <person name="Rash S."/>
            <person name="Rose J.K."/>
            <person name="Sakihama Y."/>
            <person name="Salamov A.A."/>
            <person name="Savidor A."/>
            <person name="Scheuring C.F."/>
            <person name="Smith B.M."/>
            <person name="Sobral B.W."/>
            <person name="Terry A."/>
            <person name="Torto-Alalibo T.A."/>
            <person name="Win J."/>
            <person name="Xu Z."/>
            <person name="Zhang H."/>
            <person name="Grigoriev I.V."/>
            <person name="Rokhsar D.S."/>
            <person name="Boore J.L."/>
        </authorList>
    </citation>
    <scope>NUCLEOTIDE SEQUENCE [LARGE SCALE GENOMIC DNA]</scope>
    <source>
        <strain evidence="1 2">P6497</strain>
    </source>
</reference>
<dbReference type="GeneID" id="20659308"/>
<dbReference type="KEGG" id="psoj:PHYSODRAFT_512039"/>
<dbReference type="SUPFAM" id="SSF140860">
    <property type="entry name" value="Pseudo ankyrin repeat-like"/>
    <property type="match status" value="1"/>
</dbReference>
<sequence length="162" mass="18124">AISRGHVDVVEWIYEVKGDRCIVVLSKCVAKAAENGHLDMLNRLGLEGLLDMMTISIDGAARNGHLEVMQWCIESDLGECSSYTLDLAVRHLNVVQWLREHYSDKLSPFVMDEAATQGHLEIVQWLHENRTEGCTTTTMDQAAFQSSSSSYLLGACRTRHKS</sequence>
<dbReference type="AlphaFoldDB" id="G4ZRR6"/>
<proteinExistence type="predicted"/>
<evidence type="ECO:0000313" key="2">
    <source>
        <dbReference type="Proteomes" id="UP000002640"/>
    </source>
</evidence>
<evidence type="ECO:0000313" key="1">
    <source>
        <dbReference type="EMBL" id="EGZ13875.1"/>
    </source>
</evidence>
<protein>
    <submittedName>
        <fullName evidence="1">Uncharacterized protein</fullName>
    </submittedName>
</protein>
<accession>G4ZRR6</accession>
<feature type="non-terminal residue" evidence="1">
    <location>
        <position position="1"/>
    </location>
</feature>
<dbReference type="Gene3D" id="1.25.40.20">
    <property type="entry name" value="Ankyrin repeat-containing domain"/>
    <property type="match status" value="1"/>
</dbReference>
<dbReference type="Proteomes" id="UP000002640">
    <property type="component" value="Unassembled WGS sequence"/>
</dbReference>
<dbReference type="STRING" id="1094619.G4ZRR6"/>
<dbReference type="PANTHER" id="PTHR46586:SF3">
    <property type="entry name" value="ANKYRIN REPEAT-CONTAINING PROTEIN"/>
    <property type="match status" value="1"/>
</dbReference>
<name>G4ZRR6_PHYSP</name>
<dbReference type="InterPro" id="IPR052050">
    <property type="entry name" value="SecEffector_AnkRepeat"/>
</dbReference>
<dbReference type="SMR" id="G4ZRR6"/>
<dbReference type="InParanoid" id="G4ZRR6"/>
<dbReference type="PANTHER" id="PTHR46586">
    <property type="entry name" value="ANKYRIN REPEAT-CONTAINING PROTEIN"/>
    <property type="match status" value="1"/>
</dbReference>
<dbReference type="RefSeq" id="XP_009531304.1">
    <property type="nucleotide sequence ID" value="XM_009533009.1"/>
</dbReference>
<dbReference type="InterPro" id="IPR036770">
    <property type="entry name" value="Ankyrin_rpt-contain_sf"/>
</dbReference>
<dbReference type="EMBL" id="JH159156">
    <property type="protein sequence ID" value="EGZ13875.1"/>
    <property type="molecule type" value="Genomic_DNA"/>
</dbReference>